<name>A0A067R6A3_ZOONE</name>
<reference evidence="13 14" key="1">
    <citation type="journal article" date="2014" name="Nat. Commun.">
        <title>Molecular traces of alternative social organization in a termite genome.</title>
        <authorList>
            <person name="Terrapon N."/>
            <person name="Li C."/>
            <person name="Robertson H.M."/>
            <person name="Ji L."/>
            <person name="Meng X."/>
            <person name="Booth W."/>
            <person name="Chen Z."/>
            <person name="Childers C.P."/>
            <person name="Glastad K.M."/>
            <person name="Gokhale K."/>
            <person name="Gowin J."/>
            <person name="Gronenberg W."/>
            <person name="Hermansen R.A."/>
            <person name="Hu H."/>
            <person name="Hunt B.G."/>
            <person name="Huylmans A.K."/>
            <person name="Khalil S.M."/>
            <person name="Mitchell R.D."/>
            <person name="Munoz-Torres M.C."/>
            <person name="Mustard J.A."/>
            <person name="Pan H."/>
            <person name="Reese J.T."/>
            <person name="Scharf M.E."/>
            <person name="Sun F."/>
            <person name="Vogel H."/>
            <person name="Xiao J."/>
            <person name="Yang W."/>
            <person name="Yang Z."/>
            <person name="Yang Z."/>
            <person name="Zhou J."/>
            <person name="Zhu J."/>
            <person name="Brent C.S."/>
            <person name="Elsik C.G."/>
            <person name="Goodisman M.A."/>
            <person name="Liberles D.A."/>
            <person name="Roe R.M."/>
            <person name="Vargo E.L."/>
            <person name="Vilcinskas A."/>
            <person name="Wang J."/>
            <person name="Bornberg-Bauer E."/>
            <person name="Korb J."/>
            <person name="Zhang G."/>
            <person name="Liebig J."/>
        </authorList>
    </citation>
    <scope>NUCLEOTIDE SEQUENCE [LARGE SCALE GENOMIC DNA]</scope>
    <source>
        <tissue evidence="13">Whole organism</tissue>
    </source>
</reference>
<dbReference type="Proteomes" id="UP000027135">
    <property type="component" value="Unassembled WGS sequence"/>
</dbReference>
<dbReference type="AlphaFoldDB" id="A0A067R6A3"/>
<dbReference type="Pfam" id="PF02602">
    <property type="entry name" value="HEM4"/>
    <property type="match status" value="1"/>
</dbReference>
<comment type="similarity">
    <text evidence="2">Belongs to the uroporphyrinogen-III synthase family.</text>
</comment>
<evidence type="ECO:0000256" key="2">
    <source>
        <dbReference type="ARBA" id="ARBA00008133"/>
    </source>
</evidence>
<dbReference type="eggNOG" id="KOG4132">
    <property type="taxonomic scope" value="Eukaryota"/>
</dbReference>
<keyword evidence="6" id="KW-0627">Porphyrin biosynthesis</keyword>
<dbReference type="GO" id="GO:0006780">
    <property type="term" value="P:uroporphyrinogen III biosynthetic process"/>
    <property type="evidence" value="ECO:0007669"/>
    <property type="project" value="InterPro"/>
</dbReference>
<dbReference type="PANTHER" id="PTHR12390:SF0">
    <property type="entry name" value="UROPORPHYRINOGEN-III SYNTHASE"/>
    <property type="match status" value="1"/>
</dbReference>
<evidence type="ECO:0000256" key="3">
    <source>
        <dbReference type="ARBA" id="ARBA00013109"/>
    </source>
</evidence>
<evidence type="ECO:0000259" key="12">
    <source>
        <dbReference type="Pfam" id="PF02602"/>
    </source>
</evidence>
<keyword evidence="14" id="KW-1185">Reference proteome</keyword>
<dbReference type="FunFam" id="3.40.50.10090:FF:000003">
    <property type="entry name" value="uroporphyrinogen-III synthase"/>
    <property type="match status" value="1"/>
</dbReference>
<dbReference type="InterPro" id="IPR039793">
    <property type="entry name" value="UROS/Hem4"/>
</dbReference>
<dbReference type="FunCoup" id="A0A067R6A3">
    <property type="interactions" value="405"/>
</dbReference>
<dbReference type="InterPro" id="IPR036108">
    <property type="entry name" value="4pyrrol_syn_uPrphyn_synt_sf"/>
</dbReference>
<dbReference type="InParanoid" id="A0A067R6A3"/>
<evidence type="ECO:0000256" key="4">
    <source>
        <dbReference type="ARBA" id="ARBA00023133"/>
    </source>
</evidence>
<dbReference type="EMBL" id="KK852714">
    <property type="protein sequence ID" value="KDR17886.1"/>
    <property type="molecule type" value="Genomic_DNA"/>
</dbReference>
<dbReference type="GO" id="GO:0006782">
    <property type="term" value="P:protoporphyrinogen IX biosynthetic process"/>
    <property type="evidence" value="ECO:0007669"/>
    <property type="project" value="UniProtKB-UniPathway"/>
</dbReference>
<dbReference type="UniPathway" id="UPA00251">
    <property type="reaction ID" value="UER00320"/>
</dbReference>
<dbReference type="GO" id="GO:0005829">
    <property type="term" value="C:cytosol"/>
    <property type="evidence" value="ECO:0007669"/>
    <property type="project" value="TreeGrafter"/>
</dbReference>
<comment type="function">
    <text evidence="11">Catalyzes cyclization of the linear tetrapyrrole, hydroxymethylbilane, to the macrocyclic uroporphyrinogen III, the branch point for the various sub-pathways leading to the wide diversity of porphyrins. Porphyrins act as cofactors for a multitude of enzymes that perform a variety of processes within the cell such as methionine synthesis (vitamin B12) or oxygen transport (heme).</text>
</comment>
<dbReference type="InterPro" id="IPR003754">
    <property type="entry name" value="4pyrrol_synth_uPrphyn_synth"/>
</dbReference>
<comment type="pathway">
    <text evidence="1">Porphyrin-containing compound metabolism; protoporphyrin-IX biosynthesis; coproporphyrinogen-III from 5-aminolevulinate: step 3/4.</text>
</comment>
<keyword evidence="5" id="KW-0456">Lyase</keyword>
<gene>
    <name evidence="13" type="ORF">L798_08193</name>
</gene>
<protein>
    <recommendedName>
        <fullName evidence="9">Uroporphyrinogen-III synthase</fullName>
        <ecNumber evidence="3">4.2.1.75</ecNumber>
    </recommendedName>
    <alternativeName>
        <fullName evidence="8">Hydroxymethylbilane hydrolyase [cyclizing]</fullName>
    </alternativeName>
    <alternativeName>
        <fullName evidence="7">Uroporphyrinogen-III cosynthase</fullName>
    </alternativeName>
</protein>
<evidence type="ECO:0000256" key="6">
    <source>
        <dbReference type="ARBA" id="ARBA00023244"/>
    </source>
</evidence>
<evidence type="ECO:0000313" key="13">
    <source>
        <dbReference type="EMBL" id="KDR17886.1"/>
    </source>
</evidence>
<evidence type="ECO:0000256" key="7">
    <source>
        <dbReference type="ARBA" id="ARBA00031702"/>
    </source>
</evidence>
<dbReference type="Gene3D" id="3.40.50.10090">
    <property type="match status" value="2"/>
</dbReference>
<dbReference type="GO" id="GO:0004852">
    <property type="term" value="F:uroporphyrinogen-III synthase activity"/>
    <property type="evidence" value="ECO:0007669"/>
    <property type="project" value="UniProtKB-EC"/>
</dbReference>
<dbReference type="EC" id="4.2.1.75" evidence="3"/>
<dbReference type="CDD" id="cd06578">
    <property type="entry name" value="HemD"/>
    <property type="match status" value="1"/>
</dbReference>
<evidence type="ECO:0000256" key="11">
    <source>
        <dbReference type="ARBA" id="ARBA00060039"/>
    </source>
</evidence>
<evidence type="ECO:0000256" key="8">
    <source>
        <dbReference type="ARBA" id="ARBA00032649"/>
    </source>
</evidence>
<sequence>MKTVKGEVLLFRAPTDDIDGDYDPYRTKLEEAGLRTKNVTVLDFEYCNLHVLEQKIKNPSLFSGLVFTSPRAVRAVACIKDAKSLLGGWQNHPVFVVGEGTSNVLKKLLHLNGKGSTTGNASALADEIFQSKYEHPLLFPCGNLKRDELSTKLSSKHIRVIAVTVYQTHVHPQLEQRLDEIVLQNSGFPETVVYFSPSGMKYTIPILEKMQVPLHQLKLVAIGPTTAEAALSEYKLKVWSVASKPTPEHLLEAVLKL</sequence>
<dbReference type="OMA" id="IHGADTG"/>
<accession>A0A067R6A3</accession>
<evidence type="ECO:0000256" key="5">
    <source>
        <dbReference type="ARBA" id="ARBA00023239"/>
    </source>
</evidence>
<dbReference type="OrthoDB" id="5595751at2759"/>
<evidence type="ECO:0000256" key="10">
    <source>
        <dbReference type="ARBA" id="ARBA00048617"/>
    </source>
</evidence>
<feature type="domain" description="Tetrapyrrole biosynthesis uroporphyrinogen III synthase" evidence="12">
    <location>
        <begin position="24"/>
        <end position="252"/>
    </location>
</feature>
<dbReference type="SUPFAM" id="SSF69618">
    <property type="entry name" value="HemD-like"/>
    <property type="match status" value="1"/>
</dbReference>
<evidence type="ECO:0000256" key="9">
    <source>
        <dbReference type="ARBA" id="ARBA00040167"/>
    </source>
</evidence>
<dbReference type="STRING" id="136037.A0A067R6A3"/>
<dbReference type="GO" id="GO:0006785">
    <property type="term" value="P:heme B biosynthetic process"/>
    <property type="evidence" value="ECO:0007669"/>
    <property type="project" value="UniProtKB-ARBA"/>
</dbReference>
<proteinExistence type="inferred from homology"/>
<keyword evidence="4" id="KW-0350">Heme biosynthesis</keyword>
<comment type="catalytic activity">
    <reaction evidence="10">
        <text>hydroxymethylbilane = uroporphyrinogen III + H2O</text>
        <dbReference type="Rhea" id="RHEA:18965"/>
        <dbReference type="ChEBI" id="CHEBI:15377"/>
        <dbReference type="ChEBI" id="CHEBI:57308"/>
        <dbReference type="ChEBI" id="CHEBI:57845"/>
        <dbReference type="EC" id="4.2.1.75"/>
    </reaction>
</comment>
<evidence type="ECO:0000313" key="14">
    <source>
        <dbReference type="Proteomes" id="UP000027135"/>
    </source>
</evidence>
<dbReference type="PANTHER" id="PTHR12390">
    <property type="entry name" value="UROPORPHYRINOGEN III SYNTHASE"/>
    <property type="match status" value="1"/>
</dbReference>
<evidence type="ECO:0000256" key="1">
    <source>
        <dbReference type="ARBA" id="ARBA00004772"/>
    </source>
</evidence>
<organism evidence="13 14">
    <name type="scientific">Zootermopsis nevadensis</name>
    <name type="common">Dampwood termite</name>
    <dbReference type="NCBI Taxonomy" id="136037"/>
    <lineage>
        <taxon>Eukaryota</taxon>
        <taxon>Metazoa</taxon>
        <taxon>Ecdysozoa</taxon>
        <taxon>Arthropoda</taxon>
        <taxon>Hexapoda</taxon>
        <taxon>Insecta</taxon>
        <taxon>Pterygota</taxon>
        <taxon>Neoptera</taxon>
        <taxon>Polyneoptera</taxon>
        <taxon>Dictyoptera</taxon>
        <taxon>Blattodea</taxon>
        <taxon>Blattoidea</taxon>
        <taxon>Termitoidae</taxon>
        <taxon>Termopsidae</taxon>
        <taxon>Zootermopsis</taxon>
    </lineage>
</organism>